<dbReference type="Proteomes" id="UP000247586">
    <property type="component" value="Chromosome"/>
</dbReference>
<evidence type="ECO:0000256" key="1">
    <source>
        <dbReference type="ARBA" id="ARBA00023015"/>
    </source>
</evidence>
<dbReference type="Gene3D" id="1.10.10.10">
    <property type="entry name" value="Winged helix-like DNA-binding domain superfamily/Winged helix DNA-binding domain"/>
    <property type="match status" value="1"/>
</dbReference>
<evidence type="ECO:0000259" key="4">
    <source>
        <dbReference type="PROSITE" id="PS50987"/>
    </source>
</evidence>
<keyword evidence="2" id="KW-0238">DNA-binding</keyword>
<evidence type="ECO:0000256" key="3">
    <source>
        <dbReference type="ARBA" id="ARBA00023163"/>
    </source>
</evidence>
<dbReference type="EMBL" id="CP029287">
    <property type="protein sequence ID" value="AWR98529.1"/>
    <property type="molecule type" value="Genomic_DNA"/>
</dbReference>
<dbReference type="PRINTS" id="PR00778">
    <property type="entry name" value="HTHARSR"/>
</dbReference>
<dbReference type="InterPro" id="IPR051081">
    <property type="entry name" value="HTH_MetalResp_TranReg"/>
</dbReference>
<dbReference type="InterPro" id="IPR036388">
    <property type="entry name" value="WH-like_DNA-bd_sf"/>
</dbReference>
<reference evidence="6" key="3">
    <citation type="submission" date="2020-03" db="EMBL/GenBank/DDBJ databases">
        <title>Sequencing and Assembly of Multiple Reported Metal-Biooxidizing Members of the Extremely Thermoacidophilic Archaeal Family Sulfolobaceae.</title>
        <authorList>
            <person name="Counts J.A."/>
            <person name="Kelly R.M."/>
        </authorList>
    </citation>
    <scope>NUCLEOTIDE SEQUENCE [LARGE SCALE GENOMIC DNA]</scope>
    <source>
        <strain evidence="6">HO1-1</strain>
    </source>
</reference>
<sequence>MISLNYEEMSSLLGVLADKTRLRILSLLRTDELCVCELEELVPGSQSNISQHLFKLKSFKLVNERKRGQWKYYRINNEIPKIVIEILDLLPDTREEIAAFRARGSRCRI</sequence>
<name>A0A2U9IR57_9CREN</name>
<dbReference type="GO" id="GO:0003677">
    <property type="term" value="F:DNA binding"/>
    <property type="evidence" value="ECO:0007669"/>
    <property type="project" value="UniProtKB-KW"/>
</dbReference>
<dbReference type="PANTHER" id="PTHR33154">
    <property type="entry name" value="TRANSCRIPTIONAL REGULATOR, ARSR FAMILY"/>
    <property type="match status" value="1"/>
</dbReference>
<proteinExistence type="predicted"/>
<dbReference type="PANTHER" id="PTHR33154:SF18">
    <property type="entry name" value="ARSENICAL RESISTANCE OPERON REPRESSOR"/>
    <property type="match status" value="1"/>
</dbReference>
<reference evidence="5 6" key="1">
    <citation type="submission" date="2018-05" db="EMBL/GenBank/DDBJ databases">
        <title>Complete Genome Sequences of Extremely Thermoacidophilic, Metal-Mobilizing Type-Strain Members of the Archaeal Family Sulfolobaceae: Acidianus brierleyi DSM-1651T, Acidianus sulfidivorans DSM-18786T, Metallosphaera hakonensis DSM-7519T, and Metallosphaera prunae DSM-10039T.</title>
        <authorList>
            <person name="Counts J.A."/>
            <person name="Kelly R.M."/>
        </authorList>
    </citation>
    <scope>NUCLEOTIDE SEQUENCE [LARGE SCALE GENOMIC DNA]</scope>
    <source>
        <strain evidence="5 6">HO1-1</strain>
    </source>
</reference>
<dbReference type="InterPro" id="IPR001845">
    <property type="entry name" value="HTH_ArsR_DNA-bd_dom"/>
</dbReference>
<dbReference type="NCBIfam" id="NF033788">
    <property type="entry name" value="HTH_metalloreg"/>
    <property type="match status" value="1"/>
</dbReference>
<dbReference type="STRING" id="1293036.GCA_001315825_02593"/>
<dbReference type="SMART" id="SM00418">
    <property type="entry name" value="HTH_ARSR"/>
    <property type="match status" value="1"/>
</dbReference>
<dbReference type="CDD" id="cd00090">
    <property type="entry name" value="HTH_ARSR"/>
    <property type="match status" value="1"/>
</dbReference>
<evidence type="ECO:0000256" key="2">
    <source>
        <dbReference type="ARBA" id="ARBA00023125"/>
    </source>
</evidence>
<dbReference type="GO" id="GO:0003700">
    <property type="term" value="F:DNA-binding transcription factor activity"/>
    <property type="evidence" value="ECO:0007669"/>
    <property type="project" value="InterPro"/>
</dbReference>
<feature type="domain" description="HTH arsR-type" evidence="4">
    <location>
        <begin position="1"/>
        <end position="94"/>
    </location>
</feature>
<keyword evidence="1" id="KW-0805">Transcription regulation</keyword>
<dbReference type="AlphaFoldDB" id="A0A2U9IR57"/>
<accession>A0A2U9IR57</accession>
<evidence type="ECO:0000313" key="6">
    <source>
        <dbReference type="Proteomes" id="UP000247586"/>
    </source>
</evidence>
<evidence type="ECO:0000313" key="5">
    <source>
        <dbReference type="EMBL" id="AWR98529.1"/>
    </source>
</evidence>
<keyword evidence="3" id="KW-0804">Transcription</keyword>
<dbReference type="KEGG" id="mhk:DFR87_01085"/>
<gene>
    <name evidence="5" type="ORF">DFR87_01085</name>
</gene>
<reference evidence="6" key="2">
    <citation type="submission" date="2020-03" db="EMBL/GenBank/DDBJ databases">
        <title>Complete Genome Sequences of Extremely Thermoacidophilic, Metal-Mobilizing Type-Strain Members of the Archaeal Family Sulfolobaceae: Acidianus brierleyi DSM-1651T, Acidianus sulfidivorans DSM-18786T, Metallosphaera hakonensis DSM-7519T, and Metallosphaera prunae DSM-10039T.</title>
        <authorList>
            <person name="Counts J.A."/>
            <person name="Kelly R.M."/>
        </authorList>
    </citation>
    <scope>NUCLEOTIDE SEQUENCE [LARGE SCALE GENOMIC DNA]</scope>
    <source>
        <strain evidence="6">HO1-1</strain>
    </source>
</reference>
<organism evidence="5 6">
    <name type="scientific">Metallosphaera hakonensis JCM 8857 = DSM 7519</name>
    <dbReference type="NCBI Taxonomy" id="1293036"/>
    <lineage>
        <taxon>Archaea</taxon>
        <taxon>Thermoproteota</taxon>
        <taxon>Thermoprotei</taxon>
        <taxon>Sulfolobales</taxon>
        <taxon>Sulfolobaceae</taxon>
        <taxon>Metallosphaera</taxon>
    </lineage>
</organism>
<keyword evidence="6" id="KW-1185">Reference proteome</keyword>
<dbReference type="SUPFAM" id="SSF46785">
    <property type="entry name" value="Winged helix' DNA-binding domain"/>
    <property type="match status" value="1"/>
</dbReference>
<dbReference type="PROSITE" id="PS50987">
    <property type="entry name" value="HTH_ARSR_2"/>
    <property type="match status" value="1"/>
</dbReference>
<dbReference type="InterPro" id="IPR036390">
    <property type="entry name" value="WH_DNA-bd_sf"/>
</dbReference>
<protein>
    <submittedName>
        <fullName evidence="5">Transcriptional regulator</fullName>
    </submittedName>
</protein>
<dbReference type="InterPro" id="IPR011991">
    <property type="entry name" value="ArsR-like_HTH"/>
</dbReference>
<dbReference type="Pfam" id="PF01022">
    <property type="entry name" value="HTH_5"/>
    <property type="match status" value="1"/>
</dbReference>